<dbReference type="OrthoDB" id="9810918at2"/>
<keyword evidence="3" id="KW-1185">Reference proteome</keyword>
<dbReference type="EMBL" id="CP002453">
    <property type="protein sequence ID" value="ADV50576.1"/>
    <property type="molecule type" value="Genomic_DNA"/>
</dbReference>
<reference evidence="2 3" key="1">
    <citation type="journal article" date="2010" name="Stand. Genomic Sci.">
        <title>Complete genome sequence of Cellulophaga algicola type strain (IC166).</title>
        <authorList>
            <person name="Abt B."/>
            <person name="Lu M."/>
            <person name="Misra M."/>
            <person name="Han C."/>
            <person name="Nolan M."/>
            <person name="Lucas S."/>
            <person name="Hammon N."/>
            <person name="Deshpande S."/>
            <person name="Cheng J.F."/>
            <person name="Tapia R."/>
            <person name="Goodwin L."/>
            <person name="Pitluck S."/>
            <person name="Liolios K."/>
            <person name="Pagani I."/>
            <person name="Ivanova N."/>
            <person name="Mavromatis K."/>
            <person name="Ovchinikova G."/>
            <person name="Pati A."/>
            <person name="Chen A."/>
            <person name="Palaniappan K."/>
            <person name="Land M."/>
            <person name="Hauser L."/>
            <person name="Chang Y.J."/>
            <person name="Jeffries C.D."/>
            <person name="Detter J.C."/>
            <person name="Brambilla E."/>
            <person name="Rohde M."/>
            <person name="Tindall B.J."/>
            <person name="Goker M."/>
            <person name="Woyke T."/>
            <person name="Bristow J."/>
            <person name="Eisen J.A."/>
            <person name="Markowitz V."/>
            <person name="Hugenholtz P."/>
            <person name="Kyrpides N.C."/>
            <person name="Klenk H.P."/>
            <person name="Lapidus A."/>
        </authorList>
    </citation>
    <scope>NUCLEOTIDE SEQUENCE [LARGE SCALE GENOMIC DNA]</scope>
    <source>
        <strain evidence="3">DSM 14237 / IC166 / ACAM 630</strain>
    </source>
</reference>
<dbReference type="PANTHER" id="PTHR30373:SF2">
    <property type="entry name" value="UPF0603 PROTEIN YGCG"/>
    <property type="match status" value="1"/>
</dbReference>
<protein>
    <recommendedName>
        <fullName evidence="1">TPM domain-containing protein</fullName>
    </recommendedName>
</protein>
<name>E6X617_CELAD</name>
<dbReference type="STRING" id="688270.Celal_3310"/>
<dbReference type="eggNOG" id="COG1512">
    <property type="taxonomic scope" value="Bacteria"/>
</dbReference>
<gene>
    <name evidence="2" type="ordered locus">Celal_3310</name>
</gene>
<dbReference type="RefSeq" id="WP_013552034.1">
    <property type="nucleotide sequence ID" value="NC_014934.1"/>
</dbReference>
<sequence length="196" mass="22204">MKKALIIVGSIGILYVFLAFILPNFIAVPLAAYQAKKVWTEHEKEYSETKSSELVLDSIGNFPFPIGSVSDYENVFNDNQISKLTKIIAQYEEKTTREIAIVSVHSIEPYDNIKDYSTDLANEWGIGNPESDNGLLILFSKNLRELRITTGFGTEKILTDEKCKKVIDETIIPEFKNGEYFDGIKIGLSELIELWE</sequence>
<organism evidence="2 3">
    <name type="scientific">Cellulophaga algicola (strain DSM 14237 / IC166 / ACAM 630)</name>
    <dbReference type="NCBI Taxonomy" id="688270"/>
    <lineage>
        <taxon>Bacteria</taxon>
        <taxon>Pseudomonadati</taxon>
        <taxon>Bacteroidota</taxon>
        <taxon>Flavobacteriia</taxon>
        <taxon>Flavobacteriales</taxon>
        <taxon>Flavobacteriaceae</taxon>
        <taxon>Cellulophaga</taxon>
    </lineage>
</organism>
<dbReference type="AlphaFoldDB" id="E6X617"/>
<dbReference type="Pfam" id="PF04536">
    <property type="entry name" value="TPM_phosphatase"/>
    <property type="match status" value="1"/>
</dbReference>
<dbReference type="HOGENOM" id="CLU_035211_3_0_10"/>
<dbReference type="Proteomes" id="UP000008634">
    <property type="component" value="Chromosome"/>
</dbReference>
<dbReference type="PANTHER" id="PTHR30373">
    <property type="entry name" value="UPF0603 PROTEIN YGCG"/>
    <property type="match status" value="1"/>
</dbReference>
<proteinExistence type="predicted"/>
<feature type="domain" description="TPM" evidence="1">
    <location>
        <begin position="69"/>
        <end position="193"/>
    </location>
</feature>
<accession>E6X617</accession>
<dbReference type="Gene3D" id="3.10.310.50">
    <property type="match status" value="1"/>
</dbReference>
<dbReference type="InterPro" id="IPR007621">
    <property type="entry name" value="TPM_dom"/>
</dbReference>
<evidence type="ECO:0000313" key="3">
    <source>
        <dbReference type="Proteomes" id="UP000008634"/>
    </source>
</evidence>
<evidence type="ECO:0000313" key="2">
    <source>
        <dbReference type="EMBL" id="ADV50576.1"/>
    </source>
</evidence>
<dbReference type="KEGG" id="cao:Celal_3310"/>
<evidence type="ECO:0000259" key="1">
    <source>
        <dbReference type="Pfam" id="PF04536"/>
    </source>
</evidence>